<evidence type="ECO:0000313" key="3">
    <source>
        <dbReference type="Proteomes" id="UP000267096"/>
    </source>
</evidence>
<dbReference type="WBParaSite" id="ASIM_0000937401-mRNA-1">
    <property type="protein sequence ID" value="ASIM_0000937401-mRNA-1"/>
    <property type="gene ID" value="ASIM_0000937401"/>
</dbReference>
<evidence type="ECO:0000313" key="2">
    <source>
        <dbReference type="EMBL" id="VDK36920.1"/>
    </source>
</evidence>
<organism evidence="4">
    <name type="scientific">Anisakis simplex</name>
    <name type="common">Herring worm</name>
    <dbReference type="NCBI Taxonomy" id="6269"/>
    <lineage>
        <taxon>Eukaryota</taxon>
        <taxon>Metazoa</taxon>
        <taxon>Ecdysozoa</taxon>
        <taxon>Nematoda</taxon>
        <taxon>Chromadorea</taxon>
        <taxon>Rhabditida</taxon>
        <taxon>Spirurina</taxon>
        <taxon>Ascaridomorpha</taxon>
        <taxon>Ascaridoidea</taxon>
        <taxon>Anisakidae</taxon>
        <taxon>Anisakis</taxon>
        <taxon>Anisakis simplex complex</taxon>
    </lineage>
</organism>
<dbReference type="EMBL" id="UYRR01026830">
    <property type="protein sequence ID" value="VDK36920.1"/>
    <property type="molecule type" value="Genomic_DNA"/>
</dbReference>
<reference evidence="2 3" key="2">
    <citation type="submission" date="2018-11" db="EMBL/GenBank/DDBJ databases">
        <authorList>
            <consortium name="Pathogen Informatics"/>
        </authorList>
    </citation>
    <scope>NUCLEOTIDE SEQUENCE [LARGE SCALE GENOMIC DNA]</scope>
</reference>
<evidence type="ECO:0000313" key="4">
    <source>
        <dbReference type="WBParaSite" id="ASIM_0000937401-mRNA-1"/>
    </source>
</evidence>
<reference evidence="4" key="1">
    <citation type="submission" date="2017-02" db="UniProtKB">
        <authorList>
            <consortium name="WormBaseParasite"/>
        </authorList>
    </citation>
    <scope>IDENTIFICATION</scope>
</reference>
<evidence type="ECO:0000256" key="1">
    <source>
        <dbReference type="SAM" id="MobiDB-lite"/>
    </source>
</evidence>
<gene>
    <name evidence="2" type="ORF">ASIM_LOCUS9122</name>
</gene>
<name>A0A0M3JNY2_ANISI</name>
<sequence length="80" mass="9091">MTARNIATWYVRHPELLNDSDGEADDEGDNVDDDVEYEPIVDERSGEPPFIPPSQRDDAPLAGILQNPELDKIDPRCDYY</sequence>
<accession>A0A0M3JNY2</accession>
<proteinExistence type="predicted"/>
<feature type="compositionally biased region" description="Acidic residues" evidence="1">
    <location>
        <begin position="18"/>
        <end position="33"/>
    </location>
</feature>
<keyword evidence="3" id="KW-1185">Reference proteome</keyword>
<dbReference type="Proteomes" id="UP000267096">
    <property type="component" value="Unassembled WGS sequence"/>
</dbReference>
<dbReference type="AlphaFoldDB" id="A0A0M3JNY2"/>
<protein>
    <submittedName>
        <fullName evidence="4">Transposase</fullName>
    </submittedName>
</protein>
<feature type="region of interest" description="Disordered" evidence="1">
    <location>
        <begin position="14"/>
        <end position="33"/>
    </location>
</feature>